<dbReference type="RefSeq" id="WP_021644308.1">
    <property type="nucleotide sequence ID" value="NZ_KE993070.1"/>
</dbReference>
<evidence type="ECO:0000313" key="1">
    <source>
        <dbReference type="EMBL" id="ERI86433.1"/>
    </source>
</evidence>
<comment type="caution">
    <text evidence="1">The sequence shown here is derived from an EMBL/GenBank/DDBJ whole genome shotgun (WGS) entry which is preliminary data.</text>
</comment>
<organism evidence="1 2">
    <name type="scientific">Bacteroides pyogenes F0041</name>
    <dbReference type="NCBI Taxonomy" id="1321819"/>
    <lineage>
        <taxon>Bacteria</taxon>
        <taxon>Pseudomonadati</taxon>
        <taxon>Bacteroidota</taxon>
        <taxon>Bacteroidia</taxon>
        <taxon>Bacteroidales</taxon>
        <taxon>Bacteroidaceae</taxon>
        <taxon>Bacteroides</taxon>
    </lineage>
</organism>
<dbReference type="PATRIC" id="fig|1321819.3.peg.873"/>
<reference evidence="1 2" key="1">
    <citation type="submission" date="2013-08" db="EMBL/GenBank/DDBJ databases">
        <authorList>
            <person name="Weinstock G."/>
            <person name="Sodergren E."/>
            <person name="Wylie T."/>
            <person name="Fulton L."/>
            <person name="Fulton R."/>
            <person name="Fronick C."/>
            <person name="O'Laughlin M."/>
            <person name="Godfrey J."/>
            <person name="Miner T."/>
            <person name="Herter B."/>
            <person name="Appelbaum E."/>
            <person name="Cordes M."/>
            <person name="Lek S."/>
            <person name="Wollam A."/>
            <person name="Pepin K.H."/>
            <person name="Palsikar V.B."/>
            <person name="Mitreva M."/>
            <person name="Wilson R.K."/>
        </authorList>
    </citation>
    <scope>NUCLEOTIDE SEQUENCE [LARGE SCALE GENOMIC DNA]</scope>
    <source>
        <strain evidence="1 2">F0041</strain>
    </source>
</reference>
<accession>U2CQT7</accession>
<sequence>MKDKGATIRRRTDYGINAPDAVQPVKRKLSGRLFPPPDVSLGRNASGVRRGVRMWE</sequence>
<dbReference type="Proteomes" id="UP000016496">
    <property type="component" value="Unassembled WGS sequence"/>
</dbReference>
<proteinExistence type="predicted"/>
<protein>
    <submittedName>
        <fullName evidence="1">Uncharacterized protein</fullName>
    </submittedName>
</protein>
<dbReference type="HOGENOM" id="CLU_3004639_0_0_10"/>
<evidence type="ECO:0000313" key="2">
    <source>
        <dbReference type="Proteomes" id="UP000016496"/>
    </source>
</evidence>
<dbReference type="AlphaFoldDB" id="U2CQT7"/>
<gene>
    <name evidence="1" type="ORF">HMPREF1981_00944</name>
</gene>
<name>U2CQT7_9BACE</name>
<dbReference type="EMBL" id="AWSV01000054">
    <property type="protein sequence ID" value="ERI86433.1"/>
    <property type="molecule type" value="Genomic_DNA"/>
</dbReference>